<dbReference type="AlphaFoldDB" id="A0AAV4WI44"/>
<gene>
    <name evidence="1" type="primary">AVEN_219459_1</name>
    <name evidence="1" type="ORF">CDAR_430021</name>
</gene>
<name>A0AAV4WI44_9ARAC</name>
<evidence type="ECO:0000313" key="1">
    <source>
        <dbReference type="EMBL" id="GIY81228.1"/>
    </source>
</evidence>
<accession>A0AAV4WI44</accession>
<reference evidence="1 2" key="1">
    <citation type="submission" date="2021-06" db="EMBL/GenBank/DDBJ databases">
        <title>Caerostris darwini draft genome.</title>
        <authorList>
            <person name="Kono N."/>
            <person name="Arakawa K."/>
        </authorList>
    </citation>
    <scope>NUCLEOTIDE SEQUENCE [LARGE SCALE GENOMIC DNA]</scope>
</reference>
<dbReference type="Proteomes" id="UP001054837">
    <property type="component" value="Unassembled WGS sequence"/>
</dbReference>
<organism evidence="1 2">
    <name type="scientific">Caerostris darwini</name>
    <dbReference type="NCBI Taxonomy" id="1538125"/>
    <lineage>
        <taxon>Eukaryota</taxon>
        <taxon>Metazoa</taxon>
        <taxon>Ecdysozoa</taxon>
        <taxon>Arthropoda</taxon>
        <taxon>Chelicerata</taxon>
        <taxon>Arachnida</taxon>
        <taxon>Araneae</taxon>
        <taxon>Araneomorphae</taxon>
        <taxon>Entelegynae</taxon>
        <taxon>Araneoidea</taxon>
        <taxon>Araneidae</taxon>
        <taxon>Caerostris</taxon>
    </lineage>
</organism>
<evidence type="ECO:0000313" key="2">
    <source>
        <dbReference type="Proteomes" id="UP001054837"/>
    </source>
</evidence>
<proteinExistence type="predicted"/>
<keyword evidence="2" id="KW-1185">Reference proteome</keyword>
<comment type="caution">
    <text evidence="1">The sequence shown here is derived from an EMBL/GenBank/DDBJ whole genome shotgun (WGS) entry which is preliminary data.</text>
</comment>
<protein>
    <submittedName>
        <fullName evidence="1">Uncharacterized protein</fullName>
    </submittedName>
</protein>
<sequence>MPSKNLRLDIKLFPSTDSFYNSVNYLELLGTTLGNDAQNLELIPEDSADFFKDYEEESYIDNTEVFTDSYPAGKEPKLGGFFVNQGRLKLKSVHFKKIADDKQKVKKNVSNEKFLKKENKIKKSTIMKRKFEKSKLPKKPRKADMNTKLDSILMTLLKQKNMEIKTINIGNSSKSSSSVKSSVTPKKVDFTKKYLKPHSKSNSTSTPPRKTISCEVNRPTKRRQVPFNDCMETSNSHTAISKGKSHLSKKISNQTSSKINATPVLPTTIPIKDFIYTKQGNQFYPPVIKSSSPNYSTSTITREMSKSMPQPAIDYTLSNSISTSNYLKRSIPNEDFLSVKTNSDKLLNTKISLQDSFMNPCPEEILCTSRNVHHDHISYARAAMVHPSHTTALNDLYFSNNEPPKRNSPLISPTFGDPREEIRSMKYGWASPAFNNNSIPYNAMAVTPSYSGNKNSPHKSYNTNTAVNLFKMNISPIVTLPKNNDENYGSAKTDQKSQ</sequence>
<dbReference type="EMBL" id="BPLQ01014591">
    <property type="protein sequence ID" value="GIY81228.1"/>
    <property type="molecule type" value="Genomic_DNA"/>
</dbReference>